<comment type="caution">
    <text evidence="1">The sequence shown here is derived from an EMBL/GenBank/DDBJ whole genome shotgun (WGS) entry which is preliminary data.</text>
</comment>
<reference evidence="1 2" key="2">
    <citation type="submission" date="2016-08" db="EMBL/GenBank/DDBJ databases">
        <title>Pervasive Adenine N6-methylation of Active Genes in Fungi.</title>
        <authorList>
            <consortium name="DOE Joint Genome Institute"/>
            <person name="Mondo S.J."/>
            <person name="Dannebaum R.O."/>
            <person name="Kuo R.C."/>
            <person name="Labutti K."/>
            <person name="Haridas S."/>
            <person name="Kuo A."/>
            <person name="Salamov A."/>
            <person name="Ahrendt S.R."/>
            <person name="Lipzen A."/>
            <person name="Sullivan W."/>
            <person name="Andreopoulos W.B."/>
            <person name="Clum A."/>
            <person name="Lindquist E."/>
            <person name="Daum C."/>
            <person name="Ramamoorthy G.K."/>
            <person name="Gryganskyi A."/>
            <person name="Culley D."/>
            <person name="Magnuson J.K."/>
            <person name="James T.Y."/>
            <person name="O'Malley M.A."/>
            <person name="Stajich J.E."/>
            <person name="Spatafora J.W."/>
            <person name="Visel A."/>
            <person name="Grigoriev I.V."/>
        </authorList>
    </citation>
    <scope>NUCLEOTIDE SEQUENCE [LARGE SCALE GENOMIC DNA]</scope>
    <source>
        <strain evidence="2">finn</strain>
    </source>
</reference>
<keyword evidence="2" id="KW-1185">Reference proteome</keyword>
<accession>A0A1Y1UZU3</accession>
<dbReference type="EMBL" id="MCFH01000051">
    <property type="protein sequence ID" value="ORX43620.1"/>
    <property type="molecule type" value="Genomic_DNA"/>
</dbReference>
<dbReference type="SUPFAM" id="SSF52075">
    <property type="entry name" value="Outer arm dynein light chain 1"/>
    <property type="match status" value="1"/>
</dbReference>
<proteinExistence type="predicted"/>
<dbReference type="Proteomes" id="UP000193719">
    <property type="component" value="Unassembled WGS sequence"/>
</dbReference>
<organism evidence="1 2">
    <name type="scientific">Piromyces finnis</name>
    <dbReference type="NCBI Taxonomy" id="1754191"/>
    <lineage>
        <taxon>Eukaryota</taxon>
        <taxon>Fungi</taxon>
        <taxon>Fungi incertae sedis</taxon>
        <taxon>Chytridiomycota</taxon>
        <taxon>Chytridiomycota incertae sedis</taxon>
        <taxon>Neocallimastigomycetes</taxon>
        <taxon>Neocallimastigales</taxon>
        <taxon>Neocallimastigaceae</taxon>
        <taxon>Piromyces</taxon>
    </lineage>
</organism>
<protein>
    <submittedName>
        <fullName evidence="1">Uncharacterized protein</fullName>
    </submittedName>
</protein>
<dbReference type="InterPro" id="IPR032675">
    <property type="entry name" value="LRR_dom_sf"/>
</dbReference>
<sequence length="253" mass="29809">MLRKRSSYYKTFSNGNDNSKELKHTLVEDITITPKTINVLKSINHFTNLWNLSLKNCRFYNDQTACELLKPLNAFAYLGTLDLSYTDITFEWLQRYIRPLSIQHLKLYGIPDFIFDDPPCRGFLIFCLPLVWMINDQFITFSERRFWHRYYSPSATALSVTSDTHHFGNTSSINDNININPNNNITTNSTVGAGQYSSYIRKHYINPESYYIPSNEQEGFDTFKDIESIKRKEYEYFYSNNQYYKNDGKITNI</sequence>
<reference evidence="1 2" key="1">
    <citation type="submission" date="2016-08" db="EMBL/GenBank/DDBJ databases">
        <title>Genomes of anaerobic fungi encode conserved fungal cellulosomes for biomass hydrolysis.</title>
        <authorList>
            <consortium name="DOE Joint Genome Institute"/>
            <person name="Haitjema C.H."/>
            <person name="Gilmore S.P."/>
            <person name="Henske J.K."/>
            <person name="Solomon K.V."/>
            <person name="De Groot R."/>
            <person name="Kuo A."/>
            <person name="Mondo S.J."/>
            <person name="Salamov A.A."/>
            <person name="Labutti K."/>
            <person name="Zhao Z."/>
            <person name="Chiniquy J."/>
            <person name="Barry K."/>
            <person name="Brewer H.M."/>
            <person name="Purvine S.O."/>
            <person name="Wright A.T."/>
            <person name="Boxma B."/>
            <person name="Van Alen T."/>
            <person name="Hackstein J.H."/>
            <person name="Baker S.E."/>
            <person name="Grigoriev I.V."/>
            <person name="O'Malley M.A."/>
        </authorList>
    </citation>
    <scope>NUCLEOTIDE SEQUENCE [LARGE SCALE GENOMIC DNA]</scope>
    <source>
        <strain evidence="2">finn</strain>
    </source>
</reference>
<dbReference type="Gene3D" id="3.80.10.10">
    <property type="entry name" value="Ribonuclease Inhibitor"/>
    <property type="match status" value="1"/>
</dbReference>
<dbReference type="AlphaFoldDB" id="A0A1Y1UZU3"/>
<evidence type="ECO:0000313" key="1">
    <source>
        <dbReference type="EMBL" id="ORX43620.1"/>
    </source>
</evidence>
<name>A0A1Y1UZU3_9FUNG</name>
<gene>
    <name evidence="1" type="ORF">BCR36DRAFT_303504</name>
</gene>
<evidence type="ECO:0000313" key="2">
    <source>
        <dbReference type="Proteomes" id="UP000193719"/>
    </source>
</evidence>
<dbReference type="OrthoDB" id="5954088at2759"/>